<feature type="signal peptide" evidence="11">
    <location>
        <begin position="1"/>
        <end position="29"/>
    </location>
</feature>
<sequence length="514" mass="52511">MKSPSRLSLACMAMLPVLGLASLPLPAVAQNAPIRPQMSGGQGIPDFVQIVKQVKPAVVSITAHIREGADDEEGGPSGGNGGPQGFSFPFPSFPFPFQMMPGMPSNRMVEARGSGFIISADGYIVTNNHVINGATKVSVKLDDGTTMPAKVIGHDAKTDIALLRVKADHLPYVELGNSDDVQPGQWVVAVGNPYGLGGTVTAGIISALGRDLHSGAYNDFIQVDAPINHGNSGGPLITLDGKVIGVNSMIMSPNGGGSIGIGFAIPSATVRSVVDQLRATGHVVRGFIGVETQDITPTMARALGLVSSDHPGAPSHGALVANLIKGGPADRAGLKSGDVVLSLDGHDVRSAHDLAVKVVSMAPGSKGTFTVLRDGKTVSLTVTVGNQARSGQEGAGTDGSTAEAPSGKLGLALGVLTPKIRQELGLDDSVQGCVVADVGQGSPADHAGIRPGDIIVAVGNQMTANPHAVVALVQKALRQHQPPLLRILRDGQQLFVAVSPDGSGDGDEDGEDSQ</sequence>
<evidence type="ECO:0000256" key="6">
    <source>
        <dbReference type="ARBA" id="ARBA00022764"/>
    </source>
</evidence>
<feature type="chain" id="PRO_5039173989" evidence="11">
    <location>
        <begin position="30"/>
        <end position="514"/>
    </location>
</feature>
<dbReference type="EMBL" id="LMYI01000002">
    <property type="protein sequence ID" value="POS64892.1"/>
    <property type="molecule type" value="Genomic_DNA"/>
</dbReference>
<dbReference type="RefSeq" id="WP_043562042.1">
    <property type="nucleotide sequence ID" value="NZ_CBLY010000008.1"/>
</dbReference>
<dbReference type="PRINTS" id="PR00834">
    <property type="entry name" value="PROTEASES2C"/>
</dbReference>
<evidence type="ECO:0000256" key="1">
    <source>
        <dbReference type="ARBA" id="ARBA00004418"/>
    </source>
</evidence>
<dbReference type="InterPro" id="IPR036034">
    <property type="entry name" value="PDZ_sf"/>
</dbReference>
<reference evidence="14 16" key="3">
    <citation type="submission" date="2018-02" db="EMBL/GenBank/DDBJ databases">
        <title>Draft genome sequences of four Parasaccharibacter apium strains isolated from honey bees.</title>
        <authorList>
            <person name="Corby-Harris V.L."/>
            <person name="Anderson K.E."/>
        </authorList>
    </citation>
    <scope>NUCLEOTIDE SEQUENCE [LARGE SCALE GENOMIC DNA]</scope>
    <source>
        <strain evidence="14 16">B8</strain>
    </source>
</reference>
<dbReference type="PANTHER" id="PTHR22939">
    <property type="entry name" value="SERINE PROTEASE FAMILY S1C HTRA-RELATED"/>
    <property type="match status" value="1"/>
</dbReference>
<keyword evidence="3 13" id="KW-0645">Protease</keyword>
<dbReference type="SMART" id="SM00228">
    <property type="entry name" value="PDZ"/>
    <property type="match status" value="2"/>
</dbReference>
<evidence type="ECO:0000313" key="16">
    <source>
        <dbReference type="Proteomes" id="UP000237218"/>
    </source>
</evidence>
<keyword evidence="5" id="KW-0677">Repeat</keyword>
<dbReference type="GO" id="GO:0004252">
    <property type="term" value="F:serine-type endopeptidase activity"/>
    <property type="evidence" value="ECO:0007669"/>
    <property type="project" value="InterPro"/>
</dbReference>
<dbReference type="Proteomes" id="UP000237218">
    <property type="component" value="Unassembled WGS sequence"/>
</dbReference>
<keyword evidence="16" id="KW-1185">Reference proteome</keyword>
<dbReference type="Gene3D" id="2.30.42.10">
    <property type="match status" value="2"/>
</dbReference>
<comment type="caution">
    <text evidence="13">The sequence shown here is derived from an EMBL/GenBank/DDBJ whole genome shotgun (WGS) entry which is preliminary data.</text>
</comment>
<dbReference type="InterPro" id="IPR011782">
    <property type="entry name" value="Pept_S1C_Do"/>
</dbReference>
<evidence type="ECO:0000256" key="8">
    <source>
        <dbReference type="ARBA" id="ARBA00022825"/>
    </source>
</evidence>
<reference evidence="13 15" key="1">
    <citation type="journal article" date="2014" name="Genome Biol. Evol.">
        <title>Acetic acid bacteria genomes reveal functional traits for adaptation to life in insect guts.</title>
        <authorList>
            <person name="Chouaia B."/>
            <person name="Gaiarsa S."/>
            <person name="Crotti E."/>
            <person name="Comandatore F."/>
            <person name="Degli Esposti M."/>
            <person name="Ricci I."/>
            <person name="Alma A."/>
            <person name="Favia G."/>
            <person name="Bandi C."/>
            <person name="Daffonchio D."/>
        </authorList>
    </citation>
    <scope>NUCLEOTIDE SEQUENCE [LARGE SCALE GENOMIC DNA]</scope>
    <source>
        <strain evidence="13">AM168</strain>
        <strain evidence="15">AM169</strain>
    </source>
</reference>
<evidence type="ECO:0000313" key="15">
    <source>
        <dbReference type="Proteomes" id="UP000027590"/>
    </source>
</evidence>
<dbReference type="OrthoDB" id="9758917at2"/>
<reference evidence="13 15" key="2">
    <citation type="journal article" date="2014" name="PLoS ONE">
        <title>Evolution of mitochondria reconstructed from the energy metabolism of living bacteria.</title>
        <authorList>
            <person name="Degli Esposti M."/>
            <person name="Chouaia B."/>
            <person name="Comandatore F."/>
            <person name="Crotti E."/>
            <person name="Sassera D."/>
            <person name="Lievens P.M."/>
            <person name="Daffonchio D."/>
            <person name="Bandi C."/>
        </authorList>
    </citation>
    <scope>NUCLEOTIDE SEQUENCE [LARGE SCALE GENOMIC DNA]</scope>
    <source>
        <strain evidence="13">AM168</strain>
        <strain evidence="15">AM169</strain>
    </source>
</reference>
<evidence type="ECO:0000256" key="11">
    <source>
        <dbReference type="SAM" id="SignalP"/>
    </source>
</evidence>
<dbReference type="PROSITE" id="PS50106">
    <property type="entry name" value="PDZ"/>
    <property type="match status" value="2"/>
</dbReference>
<keyword evidence="8" id="KW-0720">Serine protease</keyword>
<feature type="domain" description="PDZ" evidence="12">
    <location>
        <begin position="287"/>
        <end position="350"/>
    </location>
</feature>
<dbReference type="InterPro" id="IPR001478">
    <property type="entry name" value="PDZ"/>
</dbReference>
<accession>A0A7U7IZS1</accession>
<evidence type="ECO:0000256" key="3">
    <source>
        <dbReference type="ARBA" id="ARBA00022670"/>
    </source>
</evidence>
<evidence type="ECO:0000256" key="7">
    <source>
        <dbReference type="ARBA" id="ARBA00022801"/>
    </source>
</evidence>
<dbReference type="Pfam" id="PF17820">
    <property type="entry name" value="PDZ_6"/>
    <property type="match status" value="1"/>
</dbReference>
<proteinExistence type="inferred from homology"/>
<feature type="binding site" evidence="10">
    <location>
        <position position="159"/>
    </location>
    <ligand>
        <name>substrate</name>
    </ligand>
</feature>
<gene>
    <name evidence="14" type="ORF">ASQ42_02050</name>
    <name evidence="13" type="ORF">SACS_1813</name>
</gene>
<keyword evidence="4 11" id="KW-0732">Signal</keyword>
<feature type="active site" description="Charge relay system" evidence="9">
    <location>
        <position position="129"/>
    </location>
</feature>
<keyword evidence="6" id="KW-0574">Periplasm</keyword>
<dbReference type="InterPro" id="IPR001940">
    <property type="entry name" value="Peptidase_S1C"/>
</dbReference>
<dbReference type="PANTHER" id="PTHR22939:SF129">
    <property type="entry name" value="SERINE PROTEASE HTRA2, MITOCHONDRIAL"/>
    <property type="match status" value="1"/>
</dbReference>
<comment type="similarity">
    <text evidence="2">Belongs to the peptidase S1C family.</text>
</comment>
<evidence type="ECO:0000256" key="5">
    <source>
        <dbReference type="ARBA" id="ARBA00022737"/>
    </source>
</evidence>
<feature type="binding site" evidence="10">
    <location>
        <begin position="230"/>
        <end position="232"/>
    </location>
    <ligand>
        <name>substrate</name>
    </ligand>
</feature>
<evidence type="ECO:0000256" key="4">
    <source>
        <dbReference type="ARBA" id="ARBA00022729"/>
    </source>
</evidence>
<dbReference type="SUPFAM" id="SSF50494">
    <property type="entry name" value="Trypsin-like serine proteases"/>
    <property type="match status" value="1"/>
</dbReference>
<feature type="binding site" evidence="10">
    <location>
        <position position="129"/>
    </location>
    <ligand>
        <name>substrate</name>
    </ligand>
</feature>
<evidence type="ECO:0000259" key="12">
    <source>
        <dbReference type="PROSITE" id="PS50106"/>
    </source>
</evidence>
<dbReference type="GO" id="GO:0042597">
    <property type="term" value="C:periplasmic space"/>
    <property type="evidence" value="ECO:0007669"/>
    <property type="project" value="UniProtKB-SubCell"/>
</dbReference>
<evidence type="ECO:0000313" key="13">
    <source>
        <dbReference type="EMBL" id="CDG32674.1"/>
    </source>
</evidence>
<dbReference type="InterPro" id="IPR009003">
    <property type="entry name" value="Peptidase_S1_PA"/>
</dbReference>
<evidence type="ECO:0000256" key="2">
    <source>
        <dbReference type="ARBA" id="ARBA00010541"/>
    </source>
</evidence>
<organism evidence="13 15">
    <name type="scientific">Parasaccharibacter apium</name>
    <dbReference type="NCBI Taxonomy" id="1510841"/>
    <lineage>
        <taxon>Bacteria</taxon>
        <taxon>Pseudomonadati</taxon>
        <taxon>Pseudomonadota</taxon>
        <taxon>Alphaproteobacteria</taxon>
        <taxon>Acetobacterales</taxon>
        <taxon>Acetobacteraceae</taxon>
        <taxon>Parasaccharibacter</taxon>
    </lineage>
</organism>
<comment type="subcellular location">
    <subcellularLocation>
        <location evidence="1">Periplasm</location>
    </subcellularLocation>
</comment>
<dbReference type="EMBL" id="CBLY010000008">
    <property type="protein sequence ID" value="CDG32674.1"/>
    <property type="molecule type" value="Genomic_DNA"/>
</dbReference>
<evidence type="ECO:0000256" key="10">
    <source>
        <dbReference type="PIRSR" id="PIRSR611782-2"/>
    </source>
</evidence>
<dbReference type="Pfam" id="PF13180">
    <property type="entry name" value="PDZ_2"/>
    <property type="match status" value="1"/>
</dbReference>
<dbReference type="GO" id="GO:0006508">
    <property type="term" value="P:proteolysis"/>
    <property type="evidence" value="ECO:0007669"/>
    <property type="project" value="UniProtKB-KW"/>
</dbReference>
<dbReference type="Pfam" id="PF13365">
    <property type="entry name" value="Trypsin_2"/>
    <property type="match status" value="1"/>
</dbReference>
<dbReference type="Gene3D" id="2.40.10.120">
    <property type="match status" value="1"/>
</dbReference>
<feature type="domain" description="PDZ" evidence="12">
    <location>
        <begin position="406"/>
        <end position="476"/>
    </location>
</feature>
<dbReference type="InterPro" id="IPR041489">
    <property type="entry name" value="PDZ_6"/>
</dbReference>
<feature type="active site" description="Charge relay system" evidence="9">
    <location>
        <position position="159"/>
    </location>
</feature>
<dbReference type="NCBIfam" id="TIGR02037">
    <property type="entry name" value="degP_htrA_DO"/>
    <property type="match status" value="1"/>
</dbReference>
<name>A0A7U7IZS1_9PROT</name>
<protein>
    <submittedName>
        <fullName evidence="13">HtrA protease/chaperone protein</fullName>
    </submittedName>
    <submittedName>
        <fullName evidence="14">PDZ domain-containing protein</fullName>
    </submittedName>
</protein>
<evidence type="ECO:0000313" key="14">
    <source>
        <dbReference type="EMBL" id="POS64892.1"/>
    </source>
</evidence>
<keyword evidence="7" id="KW-0378">Hydrolase</keyword>
<feature type="active site" description="Charge relay system" evidence="9">
    <location>
        <position position="232"/>
    </location>
</feature>
<dbReference type="AlphaFoldDB" id="A0A7U7IZS1"/>
<dbReference type="Proteomes" id="UP000027590">
    <property type="component" value="Unassembled WGS sequence"/>
</dbReference>
<dbReference type="SUPFAM" id="SSF50156">
    <property type="entry name" value="PDZ domain-like"/>
    <property type="match status" value="2"/>
</dbReference>
<evidence type="ECO:0000256" key="9">
    <source>
        <dbReference type="PIRSR" id="PIRSR611782-1"/>
    </source>
</evidence>